<protein>
    <submittedName>
        <fullName evidence="1">3-hydroxyacyl-CoA dehydrogenase</fullName>
    </submittedName>
</protein>
<sequence length="702" mass="76226">MMNETLRQRLQDGVLVLTLNQPPVNALGNTLRKALVQAIETAQADPQVRAIVLHGAGRGFSAGADITEFGQPREFPWVGDVCTIIENCDKPVIAALHGMALGGGLELALGAHYRIAARGTKLGLPEVQIGLIPGGGGTQRLPRLIGAAAALDLMLSGRHASVDEAKRMGLIDRIATQDDPLEEACTWASEILAQGGIVRRTRDAQALGDSAPSLAAVEAARAGNARKARGLFAPFQILDAVKDAIEQPFEAGIQAERARFLQCVDSPQRAGLVHAFFAERRVRKAPETESSQPRPVATVGVIGGGTMGSGIAVALLDAGLQVIMVERDDASLQAGRQRVEKVYDRLIANGRMEVARKEAVLQRFTGATSYDAFAQADLVIEAVFEDMDVKKAVFGELDRICKPGAILATNTSYLDIDAIAASISRPQDVIGLHFFSPANIMKLLEIVVPAKVSADVVATGFALADKLRKVPVRAGICDGFIGNRILYVYREVASHMMEDGASPYEIDQALEEFGYAMGPFRTNDLTGGDIGYATRKRKAATRDPNARYVRIADQLCERNWLGQKTGRGWYRYPEGSRSGQHDPEVLALIDAERAERGIQPRTFSSEDILRRYMAAVINESANVLHDKIALRPLDIDVTLVHGYGFPRWRGGPMHYADTVGLDKVLADIRSFEKEDPLFWKPSPLLVELVERQASFASLNQLI</sequence>
<accession>A0ACD3STS6</accession>
<comment type="caution">
    <text evidence="1">The sequence shown here is derived from an EMBL/GenBank/DDBJ whole genome shotgun (WGS) entry which is preliminary data.</text>
</comment>
<evidence type="ECO:0000313" key="2">
    <source>
        <dbReference type="Proteomes" id="UP000004277"/>
    </source>
</evidence>
<keyword evidence="2" id="KW-1185">Reference proteome</keyword>
<gene>
    <name evidence="1" type="ORF">MW7_001665</name>
</gene>
<evidence type="ECO:0000313" key="1">
    <source>
        <dbReference type="EMBL" id="TMS59596.1"/>
    </source>
</evidence>
<proteinExistence type="predicted"/>
<dbReference type="Proteomes" id="UP000004277">
    <property type="component" value="Unassembled WGS sequence"/>
</dbReference>
<name>A0ACD3STS6_9BURK</name>
<organism evidence="1 2">
    <name type="scientific">Imbroritus primus</name>
    <dbReference type="NCBI Taxonomy" id="3058603"/>
    <lineage>
        <taxon>Bacteria</taxon>
        <taxon>Pseudomonadati</taxon>
        <taxon>Pseudomonadota</taxon>
        <taxon>Betaproteobacteria</taxon>
        <taxon>Burkholderiales</taxon>
        <taxon>Burkholderiaceae</taxon>
        <taxon>Imbroritus</taxon>
    </lineage>
</organism>
<reference evidence="1" key="1">
    <citation type="submission" date="2019-05" db="EMBL/GenBank/DDBJ databases">
        <title>Revised genome assembly of Burkholderiaceae (previously Ralstonia) sp. PBA.</title>
        <authorList>
            <person name="Gan H.M."/>
        </authorList>
    </citation>
    <scope>NUCLEOTIDE SEQUENCE</scope>
    <source>
        <strain evidence="1">PBA</strain>
    </source>
</reference>
<dbReference type="EMBL" id="AKCV02000006">
    <property type="protein sequence ID" value="TMS59596.1"/>
    <property type="molecule type" value="Genomic_DNA"/>
</dbReference>